<dbReference type="Proteomes" id="UP000266206">
    <property type="component" value="Unassembled WGS sequence"/>
</dbReference>
<evidence type="ECO:0000313" key="11">
    <source>
        <dbReference type="Proteomes" id="UP000266206"/>
    </source>
</evidence>
<dbReference type="InterPro" id="IPR050597">
    <property type="entry name" value="Cytochrome_c_Oxidase_Subunit"/>
</dbReference>
<feature type="signal peptide" evidence="7">
    <location>
        <begin position="1"/>
        <end position="20"/>
    </location>
</feature>
<keyword evidence="5 6" id="KW-0408">Iron</keyword>
<dbReference type="OrthoDB" id="9805828at2"/>
<evidence type="ECO:0000256" key="5">
    <source>
        <dbReference type="ARBA" id="ARBA00023004"/>
    </source>
</evidence>
<dbReference type="GO" id="GO:0020037">
    <property type="term" value="F:heme binding"/>
    <property type="evidence" value="ECO:0007669"/>
    <property type="project" value="InterPro"/>
</dbReference>
<name>A0A3A1YZ45_9BURK</name>
<evidence type="ECO:0000256" key="6">
    <source>
        <dbReference type="PROSITE-ProRule" id="PRU00433"/>
    </source>
</evidence>
<evidence type="ECO:0000259" key="8">
    <source>
        <dbReference type="PROSITE" id="PS51007"/>
    </source>
</evidence>
<dbReference type="Pfam" id="PF13442">
    <property type="entry name" value="Cytochrome_CBB3"/>
    <property type="match status" value="1"/>
</dbReference>
<proteinExistence type="predicted"/>
<feature type="chain" id="PRO_5017322156" evidence="7">
    <location>
        <begin position="21"/>
        <end position="105"/>
    </location>
</feature>
<dbReference type="InterPro" id="IPR009056">
    <property type="entry name" value="Cyt_c-like_dom"/>
</dbReference>
<evidence type="ECO:0000256" key="7">
    <source>
        <dbReference type="SAM" id="SignalP"/>
    </source>
</evidence>
<keyword evidence="2 6" id="KW-0349">Heme</keyword>
<evidence type="ECO:0000256" key="3">
    <source>
        <dbReference type="ARBA" id="ARBA00022723"/>
    </source>
</evidence>
<dbReference type="SUPFAM" id="SSF46626">
    <property type="entry name" value="Cytochrome c"/>
    <property type="match status" value="1"/>
</dbReference>
<evidence type="ECO:0000313" key="10">
    <source>
        <dbReference type="EMBL" id="RIY42080.1"/>
    </source>
</evidence>
<dbReference type="GO" id="GO:0009055">
    <property type="term" value="F:electron transfer activity"/>
    <property type="evidence" value="ECO:0007669"/>
    <property type="project" value="InterPro"/>
</dbReference>
<reference evidence="11 12" key="1">
    <citation type="submission" date="2017-08" db="EMBL/GenBank/DDBJ databases">
        <title>Pusillimonas indicus sp. nov., a member of the family Alcaligenaceae isolated from surface seawater.</title>
        <authorList>
            <person name="Li J."/>
        </authorList>
    </citation>
    <scope>NUCLEOTIDE SEQUENCE [LARGE SCALE GENOMIC DNA]</scope>
    <source>
        <strain evidence="9 12">17-4A</strain>
        <strain evidence="10 11">L52-1-41</strain>
    </source>
</reference>
<sequence length="105" mass="11009">MKFAFAFAGLSLLVSSAAWANDAQLQRGKELFVSKAVPACAVCHTLKDAGSQGAIGPNLDELKPSADRIMKVLKDGMGAMPSFANSLSQEDMEAVTAYVVKSTGQ</sequence>
<keyword evidence="3 6" id="KW-0479">Metal-binding</keyword>
<dbReference type="EMBL" id="NQOU01000001">
    <property type="protein sequence ID" value="RII84342.1"/>
    <property type="molecule type" value="Genomic_DNA"/>
</dbReference>
<keyword evidence="12" id="KW-1185">Reference proteome</keyword>
<accession>A0A3A1YZ45</accession>
<dbReference type="RefSeq" id="WP_119441118.1">
    <property type="nucleotide sequence ID" value="NZ_CP170494.1"/>
</dbReference>
<organism evidence="10 11">
    <name type="scientific">Neopusillimonas maritima</name>
    <dbReference type="NCBI Taxonomy" id="2026239"/>
    <lineage>
        <taxon>Bacteria</taxon>
        <taxon>Pseudomonadati</taxon>
        <taxon>Pseudomonadota</taxon>
        <taxon>Betaproteobacteria</taxon>
        <taxon>Burkholderiales</taxon>
        <taxon>Alcaligenaceae</taxon>
        <taxon>Neopusillimonas</taxon>
    </lineage>
</organism>
<dbReference type="PRINTS" id="PR00605">
    <property type="entry name" value="CYTCHROMECIC"/>
</dbReference>
<dbReference type="PROSITE" id="PS51007">
    <property type="entry name" value="CYTC"/>
    <property type="match status" value="1"/>
</dbReference>
<evidence type="ECO:0000256" key="1">
    <source>
        <dbReference type="ARBA" id="ARBA00022448"/>
    </source>
</evidence>
<dbReference type="PANTHER" id="PTHR33751:SF1">
    <property type="entry name" value="CBB3-TYPE CYTOCHROME C OXIDASE SUBUNIT FIXP"/>
    <property type="match status" value="1"/>
</dbReference>
<feature type="domain" description="Cytochrome c" evidence="8">
    <location>
        <begin position="23"/>
        <end position="103"/>
    </location>
</feature>
<comment type="caution">
    <text evidence="10">The sequence shown here is derived from an EMBL/GenBank/DDBJ whole genome shotgun (WGS) entry which is preliminary data.</text>
</comment>
<dbReference type="Proteomes" id="UP000266483">
    <property type="component" value="Unassembled WGS sequence"/>
</dbReference>
<dbReference type="EMBL" id="NQYH01000001">
    <property type="protein sequence ID" value="RIY42080.1"/>
    <property type="molecule type" value="Genomic_DNA"/>
</dbReference>
<dbReference type="PANTHER" id="PTHR33751">
    <property type="entry name" value="CBB3-TYPE CYTOCHROME C OXIDASE SUBUNIT FIXP"/>
    <property type="match status" value="1"/>
</dbReference>
<dbReference type="InterPro" id="IPR036909">
    <property type="entry name" value="Cyt_c-like_dom_sf"/>
</dbReference>
<dbReference type="GO" id="GO:0005506">
    <property type="term" value="F:iron ion binding"/>
    <property type="evidence" value="ECO:0007669"/>
    <property type="project" value="InterPro"/>
</dbReference>
<dbReference type="InterPro" id="IPR008168">
    <property type="entry name" value="Cyt_C_IC"/>
</dbReference>
<evidence type="ECO:0000256" key="4">
    <source>
        <dbReference type="ARBA" id="ARBA00022982"/>
    </source>
</evidence>
<keyword evidence="7" id="KW-0732">Signal</keyword>
<keyword evidence="4" id="KW-0249">Electron transport</keyword>
<protein>
    <submittedName>
        <fullName evidence="10">Sulfide dehydrogenase</fullName>
    </submittedName>
</protein>
<evidence type="ECO:0000256" key="2">
    <source>
        <dbReference type="ARBA" id="ARBA00022617"/>
    </source>
</evidence>
<keyword evidence="1" id="KW-0813">Transport</keyword>
<gene>
    <name evidence="9" type="ORF">CJO09_03765</name>
    <name evidence="10" type="ORF">CJP73_01125</name>
</gene>
<evidence type="ECO:0000313" key="9">
    <source>
        <dbReference type="EMBL" id="RII84342.1"/>
    </source>
</evidence>
<dbReference type="AlphaFoldDB" id="A0A3A1YZ45"/>
<evidence type="ECO:0000313" key="12">
    <source>
        <dbReference type="Proteomes" id="UP000266483"/>
    </source>
</evidence>
<dbReference type="Gene3D" id="1.10.760.10">
    <property type="entry name" value="Cytochrome c-like domain"/>
    <property type="match status" value="1"/>
</dbReference>